<evidence type="ECO:0000313" key="2">
    <source>
        <dbReference type="EMBL" id="MCF2527188.1"/>
    </source>
</evidence>
<proteinExistence type="predicted"/>
<comment type="caution">
    <text evidence="2">The sequence shown here is derived from an EMBL/GenBank/DDBJ whole genome shotgun (WGS) entry which is preliminary data.</text>
</comment>
<feature type="compositionally biased region" description="Pro residues" evidence="1">
    <location>
        <begin position="1"/>
        <end position="16"/>
    </location>
</feature>
<dbReference type="GO" id="GO:0003700">
    <property type="term" value="F:DNA-binding transcription factor activity"/>
    <property type="evidence" value="ECO:0007669"/>
    <property type="project" value="InterPro"/>
</dbReference>
<dbReference type="SUPFAM" id="SSF88946">
    <property type="entry name" value="Sigma2 domain of RNA polymerase sigma factors"/>
    <property type="match status" value="1"/>
</dbReference>
<sequence>MTHSPVPAPAPAPAPSRPSRHAALGRSGADRIARIRWFARVARGALDQHQLGVLTERLLAHLRTLHPISPSYSRFRMCIVELNQPMADAIADGLTRSPGLGTEVGRRAGRRGLLRAIDTYTPSCGEDFRRYAASVIAAEMYRLTERG</sequence>
<name>A0AA41TXU1_9ACTN</name>
<accession>A0AA41TXU1</accession>
<protein>
    <submittedName>
        <fullName evidence="2">Uncharacterized protein</fullName>
    </submittedName>
</protein>
<organism evidence="2 3">
    <name type="scientific">Yinghuangia soli</name>
    <dbReference type="NCBI Taxonomy" id="2908204"/>
    <lineage>
        <taxon>Bacteria</taxon>
        <taxon>Bacillati</taxon>
        <taxon>Actinomycetota</taxon>
        <taxon>Actinomycetes</taxon>
        <taxon>Kitasatosporales</taxon>
        <taxon>Streptomycetaceae</taxon>
        <taxon>Yinghuangia</taxon>
    </lineage>
</organism>
<dbReference type="EMBL" id="JAKFHA010000003">
    <property type="protein sequence ID" value="MCF2527188.1"/>
    <property type="molecule type" value="Genomic_DNA"/>
</dbReference>
<evidence type="ECO:0000256" key="1">
    <source>
        <dbReference type="SAM" id="MobiDB-lite"/>
    </source>
</evidence>
<dbReference type="Proteomes" id="UP001165378">
    <property type="component" value="Unassembled WGS sequence"/>
</dbReference>
<evidence type="ECO:0000313" key="3">
    <source>
        <dbReference type="Proteomes" id="UP001165378"/>
    </source>
</evidence>
<dbReference type="InterPro" id="IPR013325">
    <property type="entry name" value="RNA_pol_sigma_r2"/>
</dbReference>
<dbReference type="GO" id="GO:0006352">
    <property type="term" value="P:DNA-templated transcription initiation"/>
    <property type="evidence" value="ECO:0007669"/>
    <property type="project" value="InterPro"/>
</dbReference>
<reference evidence="2" key="1">
    <citation type="submission" date="2022-01" db="EMBL/GenBank/DDBJ databases">
        <title>Genome-Based Taxonomic Classification of the Phylum Actinobacteria.</title>
        <authorList>
            <person name="Gao Y."/>
        </authorList>
    </citation>
    <scope>NUCLEOTIDE SEQUENCE</scope>
    <source>
        <strain evidence="2">KLBMP 8922</strain>
    </source>
</reference>
<dbReference type="AlphaFoldDB" id="A0AA41TXU1"/>
<dbReference type="RefSeq" id="WP_235051331.1">
    <property type="nucleotide sequence ID" value="NZ_JAKFHA010000003.1"/>
</dbReference>
<dbReference type="Gene3D" id="1.20.120.1810">
    <property type="match status" value="1"/>
</dbReference>
<feature type="region of interest" description="Disordered" evidence="1">
    <location>
        <begin position="1"/>
        <end position="25"/>
    </location>
</feature>
<keyword evidence="3" id="KW-1185">Reference proteome</keyword>
<gene>
    <name evidence="2" type="ORF">LZ495_08155</name>
</gene>